<keyword evidence="2 5" id="KW-0812">Transmembrane</keyword>
<feature type="transmembrane region" description="Helical" evidence="5">
    <location>
        <begin position="167"/>
        <end position="188"/>
    </location>
</feature>
<evidence type="ECO:0000256" key="4">
    <source>
        <dbReference type="ARBA" id="ARBA00023136"/>
    </source>
</evidence>
<evidence type="ECO:0000256" key="2">
    <source>
        <dbReference type="ARBA" id="ARBA00022692"/>
    </source>
</evidence>
<dbReference type="Gene3D" id="1.20.1720.10">
    <property type="entry name" value="Multidrug resistance protein D"/>
    <property type="match status" value="1"/>
</dbReference>
<protein>
    <submittedName>
        <fullName evidence="7">MFS general substrate transporter</fullName>
    </submittedName>
</protein>
<reference evidence="7" key="1">
    <citation type="journal article" date="2020" name="Stud. Mycol.">
        <title>101 Dothideomycetes genomes: a test case for predicting lifestyles and emergence of pathogens.</title>
        <authorList>
            <person name="Haridas S."/>
            <person name="Albert R."/>
            <person name="Binder M."/>
            <person name="Bloem J."/>
            <person name="Labutti K."/>
            <person name="Salamov A."/>
            <person name="Andreopoulos B."/>
            <person name="Baker S."/>
            <person name="Barry K."/>
            <person name="Bills G."/>
            <person name="Bluhm B."/>
            <person name="Cannon C."/>
            <person name="Castanera R."/>
            <person name="Culley D."/>
            <person name="Daum C."/>
            <person name="Ezra D."/>
            <person name="Gonzalez J."/>
            <person name="Henrissat B."/>
            <person name="Kuo A."/>
            <person name="Liang C."/>
            <person name="Lipzen A."/>
            <person name="Lutzoni F."/>
            <person name="Magnuson J."/>
            <person name="Mondo S."/>
            <person name="Nolan M."/>
            <person name="Ohm R."/>
            <person name="Pangilinan J."/>
            <person name="Park H.-J."/>
            <person name="Ramirez L."/>
            <person name="Alfaro M."/>
            <person name="Sun H."/>
            <person name="Tritt A."/>
            <person name="Yoshinaga Y."/>
            <person name="Zwiers L.-H."/>
            <person name="Turgeon B."/>
            <person name="Goodwin S."/>
            <person name="Spatafora J."/>
            <person name="Crous P."/>
            <person name="Grigoriev I."/>
        </authorList>
    </citation>
    <scope>NUCLEOTIDE SEQUENCE</scope>
    <source>
        <strain evidence="7">CBS 113818</strain>
    </source>
</reference>
<dbReference type="Pfam" id="PF07690">
    <property type="entry name" value="MFS_1"/>
    <property type="match status" value="1"/>
</dbReference>
<dbReference type="PROSITE" id="PS50850">
    <property type="entry name" value="MFS"/>
    <property type="match status" value="1"/>
</dbReference>
<comment type="subcellular location">
    <subcellularLocation>
        <location evidence="1">Membrane</location>
        <topology evidence="1">Multi-pass membrane protein</topology>
    </subcellularLocation>
</comment>
<keyword evidence="3 5" id="KW-1133">Transmembrane helix</keyword>
<feature type="transmembrane region" description="Helical" evidence="5">
    <location>
        <begin position="98"/>
        <end position="119"/>
    </location>
</feature>
<keyword evidence="4 5" id="KW-0472">Membrane</keyword>
<dbReference type="GO" id="GO:0022857">
    <property type="term" value="F:transmembrane transporter activity"/>
    <property type="evidence" value="ECO:0007669"/>
    <property type="project" value="InterPro"/>
</dbReference>
<dbReference type="GO" id="GO:0005886">
    <property type="term" value="C:plasma membrane"/>
    <property type="evidence" value="ECO:0007669"/>
    <property type="project" value="TreeGrafter"/>
</dbReference>
<feature type="transmembrane region" description="Helical" evidence="5">
    <location>
        <begin position="215"/>
        <end position="233"/>
    </location>
</feature>
<evidence type="ECO:0000256" key="1">
    <source>
        <dbReference type="ARBA" id="ARBA00004141"/>
    </source>
</evidence>
<dbReference type="OrthoDB" id="440553at2759"/>
<gene>
    <name evidence="7" type="ORF">CC86DRAFT_293710</name>
</gene>
<sequence length="532" mass="58375">MFALTFLSIELALLMTLWDSTIVSTSVVAITNDLGGYVKSSWLFTSYLLKFGGFPIIWAKASDIVGRKPCLLASMVIFMVFSGACGAAQTFLQLIMFRWLQGIGAAGIFSLTLVFFELIPPSKYAISTSVTSTVISLSFLMGPLVGGAITSSGITWRWIFLLSVMKWARLTIAGLPVLAFAVIVLLVFSPKQLSRESLANRPEEPISERMKRFDILGGTMLLGITVPLTTALQQASEGLSFGSTFVWPLLLVTAFFLVGFLTWQWYTTTRRTIPEPVFPWRFLIHRASIGIILNTFLSGCVMTVCVVQIPQRFIVLYGMSPLAAGIRLLPFAMMTPVGSIWAALLLDRKLVTPNALLLVGGALQTIGVTLFATLTAGRETLPRQYGFQVLIGIGIGFVSTATFLLGPLKMEERDLAVGTGTVAQFRLLGGAIALAVVTCASTPLLRNTLLEAIPPEQTRAILERLKIMPSLPESMQAHVRTSFQRGFEWQMTILIGFAAAHIPVGFAMLREEGFLGMVRLWRGRRRETARER</sequence>
<feature type="transmembrane region" description="Helical" evidence="5">
    <location>
        <begin position="427"/>
        <end position="445"/>
    </location>
</feature>
<dbReference type="AlphaFoldDB" id="A0A6A6ZYE4"/>
<feature type="transmembrane region" description="Helical" evidence="5">
    <location>
        <begin position="489"/>
        <end position="509"/>
    </location>
</feature>
<organism evidence="7 8">
    <name type="scientific">Ophiobolus disseminans</name>
    <dbReference type="NCBI Taxonomy" id="1469910"/>
    <lineage>
        <taxon>Eukaryota</taxon>
        <taxon>Fungi</taxon>
        <taxon>Dikarya</taxon>
        <taxon>Ascomycota</taxon>
        <taxon>Pezizomycotina</taxon>
        <taxon>Dothideomycetes</taxon>
        <taxon>Pleosporomycetidae</taxon>
        <taxon>Pleosporales</taxon>
        <taxon>Pleosporineae</taxon>
        <taxon>Phaeosphaeriaceae</taxon>
        <taxon>Ophiobolus</taxon>
    </lineage>
</organism>
<proteinExistence type="predicted"/>
<feature type="transmembrane region" description="Helical" evidence="5">
    <location>
        <begin position="385"/>
        <end position="406"/>
    </location>
</feature>
<dbReference type="PANTHER" id="PTHR23501:SF43">
    <property type="entry name" value="MULTIDRUG TRANSPORTER, PUTATIVE (AFU_ORTHOLOGUE AFUA_6G03040)-RELATED"/>
    <property type="match status" value="1"/>
</dbReference>
<dbReference type="EMBL" id="MU006227">
    <property type="protein sequence ID" value="KAF2825549.1"/>
    <property type="molecule type" value="Genomic_DNA"/>
</dbReference>
<feature type="transmembrane region" description="Helical" evidence="5">
    <location>
        <begin position="245"/>
        <end position="266"/>
    </location>
</feature>
<feature type="transmembrane region" description="Helical" evidence="5">
    <location>
        <begin position="139"/>
        <end position="161"/>
    </location>
</feature>
<feature type="transmembrane region" description="Helical" evidence="5">
    <location>
        <begin position="41"/>
        <end position="59"/>
    </location>
</feature>
<dbReference type="SUPFAM" id="SSF103473">
    <property type="entry name" value="MFS general substrate transporter"/>
    <property type="match status" value="1"/>
</dbReference>
<dbReference type="InterPro" id="IPR011701">
    <property type="entry name" value="MFS"/>
</dbReference>
<feature type="domain" description="Major facilitator superfamily (MFS) profile" evidence="6">
    <location>
        <begin position="5"/>
        <end position="513"/>
    </location>
</feature>
<evidence type="ECO:0000256" key="5">
    <source>
        <dbReference type="SAM" id="Phobius"/>
    </source>
</evidence>
<dbReference type="InterPro" id="IPR020846">
    <property type="entry name" value="MFS_dom"/>
</dbReference>
<feature type="transmembrane region" description="Helical" evidence="5">
    <location>
        <begin position="355"/>
        <end position="373"/>
    </location>
</feature>
<feature type="transmembrane region" description="Helical" evidence="5">
    <location>
        <begin position="329"/>
        <end position="346"/>
    </location>
</feature>
<feature type="transmembrane region" description="Helical" evidence="5">
    <location>
        <begin position="71"/>
        <end position="92"/>
    </location>
</feature>
<evidence type="ECO:0000313" key="7">
    <source>
        <dbReference type="EMBL" id="KAF2825549.1"/>
    </source>
</evidence>
<dbReference type="InterPro" id="IPR036259">
    <property type="entry name" value="MFS_trans_sf"/>
</dbReference>
<evidence type="ECO:0000256" key="3">
    <source>
        <dbReference type="ARBA" id="ARBA00022989"/>
    </source>
</evidence>
<evidence type="ECO:0000259" key="6">
    <source>
        <dbReference type="PROSITE" id="PS50850"/>
    </source>
</evidence>
<keyword evidence="8" id="KW-1185">Reference proteome</keyword>
<feature type="transmembrane region" description="Helical" evidence="5">
    <location>
        <begin position="287"/>
        <end position="309"/>
    </location>
</feature>
<name>A0A6A6ZYE4_9PLEO</name>
<dbReference type="Proteomes" id="UP000799424">
    <property type="component" value="Unassembled WGS sequence"/>
</dbReference>
<evidence type="ECO:0000313" key="8">
    <source>
        <dbReference type="Proteomes" id="UP000799424"/>
    </source>
</evidence>
<dbReference type="PANTHER" id="PTHR23501">
    <property type="entry name" value="MAJOR FACILITATOR SUPERFAMILY"/>
    <property type="match status" value="1"/>
</dbReference>
<accession>A0A6A6ZYE4</accession>